<dbReference type="EMBL" id="QFQP01000021">
    <property type="protein sequence ID" value="PZR09387.1"/>
    <property type="molecule type" value="Genomic_DNA"/>
</dbReference>
<dbReference type="GO" id="GO:0016020">
    <property type="term" value="C:membrane"/>
    <property type="evidence" value="ECO:0007669"/>
    <property type="project" value="UniProtKB-SubCell"/>
</dbReference>
<feature type="region of interest" description="Disordered" evidence="5">
    <location>
        <begin position="47"/>
        <end position="73"/>
    </location>
</feature>
<dbReference type="AlphaFoldDB" id="A0A2W5T641"/>
<accession>A0A2W5T641</accession>
<evidence type="ECO:0000256" key="5">
    <source>
        <dbReference type="SAM" id="MobiDB-lite"/>
    </source>
</evidence>
<protein>
    <recommendedName>
        <fullName evidence="7">TonB C-terminal domain-containing protein</fullName>
    </recommendedName>
</protein>
<dbReference type="Pfam" id="PF03544">
    <property type="entry name" value="TonB_C"/>
    <property type="match status" value="1"/>
</dbReference>
<organism evidence="8 9">
    <name type="scientific">Archangium gephyra</name>
    <dbReference type="NCBI Taxonomy" id="48"/>
    <lineage>
        <taxon>Bacteria</taxon>
        <taxon>Pseudomonadati</taxon>
        <taxon>Myxococcota</taxon>
        <taxon>Myxococcia</taxon>
        <taxon>Myxococcales</taxon>
        <taxon>Cystobacterineae</taxon>
        <taxon>Archangiaceae</taxon>
        <taxon>Archangium</taxon>
    </lineage>
</organism>
<keyword evidence="3" id="KW-1133">Transmembrane helix</keyword>
<sequence>MDTVRFVLAAVVAVLAHAALLFALSPAEAKVVAPIEAVPFEVAITEVPPRPRGERGGEQPARSPPRARVRGAAAKPESVAAVAALELEVGAAEPAVREAEVEVAPAPRPAPASQDSETPEVNVNALVHARLSSAAERCYPAAARRFRQRGTVTVTFCGDLDARIVNGAVAQSSGASLLDAAAQNCVLAQSSPLPVEAASRCFSVPVRFGAP</sequence>
<name>A0A2W5T641_9BACT</name>
<comment type="subcellular location">
    <subcellularLocation>
        <location evidence="1">Membrane</location>
        <topology evidence="1">Single-pass membrane protein</topology>
    </subcellularLocation>
</comment>
<evidence type="ECO:0000313" key="9">
    <source>
        <dbReference type="Proteomes" id="UP000249061"/>
    </source>
</evidence>
<dbReference type="GO" id="GO:0055085">
    <property type="term" value="P:transmembrane transport"/>
    <property type="evidence" value="ECO:0007669"/>
    <property type="project" value="InterPro"/>
</dbReference>
<dbReference type="Gene3D" id="3.30.1150.10">
    <property type="match status" value="1"/>
</dbReference>
<keyword evidence="6" id="KW-0732">Signal</keyword>
<keyword evidence="2" id="KW-0812">Transmembrane</keyword>
<evidence type="ECO:0000256" key="4">
    <source>
        <dbReference type="ARBA" id="ARBA00023136"/>
    </source>
</evidence>
<dbReference type="SUPFAM" id="SSF74653">
    <property type="entry name" value="TolA/TonB C-terminal domain"/>
    <property type="match status" value="1"/>
</dbReference>
<reference evidence="8 9" key="1">
    <citation type="submission" date="2017-08" db="EMBL/GenBank/DDBJ databases">
        <title>Infants hospitalized years apart are colonized by the same room-sourced microbial strains.</title>
        <authorList>
            <person name="Brooks B."/>
            <person name="Olm M.R."/>
            <person name="Firek B.A."/>
            <person name="Baker R."/>
            <person name="Thomas B.C."/>
            <person name="Morowitz M.J."/>
            <person name="Banfield J.F."/>
        </authorList>
    </citation>
    <scope>NUCLEOTIDE SEQUENCE [LARGE SCALE GENOMIC DNA]</scope>
    <source>
        <strain evidence="8">S2_003_000_R2_14</strain>
    </source>
</reference>
<proteinExistence type="predicted"/>
<feature type="chain" id="PRO_5016119960" description="TonB C-terminal domain-containing protein" evidence="6">
    <location>
        <begin position="30"/>
        <end position="211"/>
    </location>
</feature>
<feature type="signal peptide" evidence="6">
    <location>
        <begin position="1"/>
        <end position="29"/>
    </location>
</feature>
<dbReference type="InterPro" id="IPR006260">
    <property type="entry name" value="TonB/TolA_C"/>
</dbReference>
<evidence type="ECO:0000259" key="7">
    <source>
        <dbReference type="PROSITE" id="PS52015"/>
    </source>
</evidence>
<dbReference type="Proteomes" id="UP000249061">
    <property type="component" value="Unassembled WGS sequence"/>
</dbReference>
<evidence type="ECO:0000313" key="8">
    <source>
        <dbReference type="EMBL" id="PZR09387.1"/>
    </source>
</evidence>
<evidence type="ECO:0000256" key="2">
    <source>
        <dbReference type="ARBA" id="ARBA00022692"/>
    </source>
</evidence>
<dbReference type="PROSITE" id="PS52015">
    <property type="entry name" value="TONB_CTD"/>
    <property type="match status" value="1"/>
</dbReference>
<feature type="domain" description="TonB C-terminal" evidence="7">
    <location>
        <begin position="124"/>
        <end position="211"/>
    </location>
</feature>
<dbReference type="NCBIfam" id="TIGR01352">
    <property type="entry name" value="tonB_Cterm"/>
    <property type="match status" value="1"/>
</dbReference>
<dbReference type="InterPro" id="IPR037682">
    <property type="entry name" value="TonB_C"/>
</dbReference>
<evidence type="ECO:0000256" key="3">
    <source>
        <dbReference type="ARBA" id="ARBA00022989"/>
    </source>
</evidence>
<evidence type="ECO:0000256" key="6">
    <source>
        <dbReference type="SAM" id="SignalP"/>
    </source>
</evidence>
<feature type="region of interest" description="Disordered" evidence="5">
    <location>
        <begin position="100"/>
        <end position="119"/>
    </location>
</feature>
<gene>
    <name evidence="8" type="ORF">DI536_22680</name>
</gene>
<comment type="caution">
    <text evidence="8">The sequence shown here is derived from an EMBL/GenBank/DDBJ whole genome shotgun (WGS) entry which is preliminary data.</text>
</comment>
<keyword evidence="4" id="KW-0472">Membrane</keyword>
<evidence type="ECO:0000256" key="1">
    <source>
        <dbReference type="ARBA" id="ARBA00004167"/>
    </source>
</evidence>